<gene>
    <name evidence="4" type="ORF">CLV35_2451</name>
</gene>
<dbReference type="FunCoup" id="A0A420XP49">
    <property type="interactions" value="7"/>
</dbReference>
<feature type="domain" description="Pirin N-terminal" evidence="3">
    <location>
        <begin position="7"/>
        <end position="114"/>
    </location>
</feature>
<dbReference type="InterPro" id="IPR012093">
    <property type="entry name" value="Pirin"/>
</dbReference>
<reference evidence="4 5" key="1">
    <citation type="submission" date="2018-10" db="EMBL/GenBank/DDBJ databases">
        <title>Genomic Encyclopedia of Archaeal and Bacterial Type Strains, Phase II (KMG-II): from individual species to whole genera.</title>
        <authorList>
            <person name="Goeker M."/>
        </authorList>
    </citation>
    <scope>NUCLEOTIDE SEQUENCE [LARGE SCALE GENOMIC DNA]</scope>
    <source>
        <strain evidence="4 5">RP-AC37</strain>
    </source>
</reference>
<dbReference type="Proteomes" id="UP000281955">
    <property type="component" value="Unassembled WGS sequence"/>
</dbReference>
<dbReference type="InterPro" id="IPR003829">
    <property type="entry name" value="Pirin_N_dom"/>
</dbReference>
<proteinExistence type="inferred from homology"/>
<keyword evidence="5" id="KW-1185">Reference proteome</keyword>
<evidence type="ECO:0000259" key="3">
    <source>
        <dbReference type="Pfam" id="PF02678"/>
    </source>
</evidence>
<dbReference type="InterPro" id="IPR011051">
    <property type="entry name" value="RmlC_Cupin_sf"/>
</dbReference>
<comment type="caution">
    <text evidence="4">The sequence shown here is derived from an EMBL/GenBank/DDBJ whole genome shotgun (WGS) entry which is preliminary data.</text>
</comment>
<dbReference type="AlphaFoldDB" id="A0A420XP49"/>
<name>A0A420XP49_9ACTN</name>
<protein>
    <recommendedName>
        <fullName evidence="3">Pirin N-terminal domain-containing protein</fullName>
    </recommendedName>
</protein>
<dbReference type="PANTHER" id="PTHR43212:SF3">
    <property type="entry name" value="QUERCETIN 2,3-DIOXYGENASE"/>
    <property type="match status" value="1"/>
</dbReference>
<evidence type="ECO:0000256" key="1">
    <source>
        <dbReference type="ARBA" id="ARBA00008416"/>
    </source>
</evidence>
<dbReference type="Gene3D" id="2.60.120.10">
    <property type="entry name" value="Jelly Rolls"/>
    <property type="match status" value="1"/>
</dbReference>
<dbReference type="Pfam" id="PF02678">
    <property type="entry name" value="Pirin"/>
    <property type="match status" value="1"/>
</dbReference>
<dbReference type="EMBL" id="RBWV01000012">
    <property type="protein sequence ID" value="RKS73955.1"/>
    <property type="molecule type" value="Genomic_DNA"/>
</dbReference>
<organism evidence="4 5">
    <name type="scientific">Motilibacter peucedani</name>
    <dbReference type="NCBI Taxonomy" id="598650"/>
    <lineage>
        <taxon>Bacteria</taxon>
        <taxon>Bacillati</taxon>
        <taxon>Actinomycetota</taxon>
        <taxon>Actinomycetes</taxon>
        <taxon>Motilibacterales</taxon>
        <taxon>Motilibacteraceae</taxon>
        <taxon>Motilibacter</taxon>
    </lineage>
</organism>
<evidence type="ECO:0000256" key="2">
    <source>
        <dbReference type="RuleBase" id="RU003457"/>
    </source>
</evidence>
<comment type="similarity">
    <text evidence="1 2">Belongs to the pirin family.</text>
</comment>
<evidence type="ECO:0000313" key="5">
    <source>
        <dbReference type="Proteomes" id="UP000281955"/>
    </source>
</evidence>
<dbReference type="InterPro" id="IPR014710">
    <property type="entry name" value="RmlC-like_jellyroll"/>
</dbReference>
<dbReference type="InParanoid" id="A0A420XP49"/>
<accession>A0A420XP49</accession>
<dbReference type="PANTHER" id="PTHR43212">
    <property type="entry name" value="QUERCETIN 2,3-DIOXYGENASE"/>
    <property type="match status" value="1"/>
</dbReference>
<sequence>MHRSADRFVTRQPGIESRHSFSYGPHYDPANISFGPLLAFNDERIAPGAGFPEHRHAAIEIATYVVSGQLAHGGPHPSVLRAGETAWLDAAGGVVHSEINASALEPLRFLQSWLVPGTGRVEPLLVPLADREEFPLPSNAFVHVFVVDGSGELPSGARLDAGDAVRCREVRSGSFTAGPDGALLHVWVL</sequence>
<dbReference type="SUPFAM" id="SSF51182">
    <property type="entry name" value="RmlC-like cupins"/>
    <property type="match status" value="1"/>
</dbReference>
<evidence type="ECO:0000313" key="4">
    <source>
        <dbReference type="EMBL" id="RKS73955.1"/>
    </source>
</evidence>